<dbReference type="Proteomes" id="UP000319731">
    <property type="component" value="Unassembled WGS sequence"/>
</dbReference>
<proteinExistence type="predicted"/>
<dbReference type="EMBL" id="QEAO01000002">
    <property type="protein sequence ID" value="TPX37689.1"/>
    <property type="molecule type" value="Genomic_DNA"/>
</dbReference>
<feature type="transmembrane region" description="Helical" evidence="7">
    <location>
        <begin position="586"/>
        <end position="613"/>
    </location>
</feature>
<protein>
    <recommendedName>
        <fullName evidence="8">Major facilitator superfamily (MFS) profile domain-containing protein</fullName>
    </recommendedName>
</protein>
<gene>
    <name evidence="9" type="ORF">SmJEL517_g00556</name>
</gene>
<evidence type="ECO:0000313" key="9">
    <source>
        <dbReference type="EMBL" id="TPX37689.1"/>
    </source>
</evidence>
<evidence type="ECO:0000313" key="10">
    <source>
        <dbReference type="Proteomes" id="UP000319731"/>
    </source>
</evidence>
<keyword evidence="2" id="KW-0813">Transport</keyword>
<feature type="compositionally biased region" description="Polar residues" evidence="6">
    <location>
        <begin position="1"/>
        <end position="10"/>
    </location>
</feature>
<dbReference type="Gene3D" id="1.20.1250.20">
    <property type="entry name" value="MFS general substrate transporter like domains"/>
    <property type="match status" value="1"/>
</dbReference>
<evidence type="ECO:0000256" key="7">
    <source>
        <dbReference type="SAM" id="Phobius"/>
    </source>
</evidence>
<dbReference type="Pfam" id="PF07690">
    <property type="entry name" value="MFS_1"/>
    <property type="match status" value="1"/>
</dbReference>
<dbReference type="PANTHER" id="PTHR23504:SF15">
    <property type="entry name" value="MAJOR FACILITATOR SUPERFAMILY (MFS) PROFILE DOMAIN-CONTAINING PROTEIN"/>
    <property type="match status" value="1"/>
</dbReference>
<feature type="transmembrane region" description="Helical" evidence="7">
    <location>
        <begin position="485"/>
        <end position="507"/>
    </location>
</feature>
<dbReference type="GeneID" id="42001782"/>
<evidence type="ECO:0000256" key="4">
    <source>
        <dbReference type="ARBA" id="ARBA00022989"/>
    </source>
</evidence>
<name>A0A507CES5_9FUNG</name>
<comment type="caution">
    <text evidence="9">The sequence shown here is derived from an EMBL/GenBank/DDBJ whole genome shotgun (WGS) entry which is preliminary data.</text>
</comment>
<evidence type="ECO:0000256" key="5">
    <source>
        <dbReference type="ARBA" id="ARBA00023136"/>
    </source>
</evidence>
<feature type="domain" description="Major facilitator superfamily (MFS) profile" evidence="8">
    <location>
        <begin position="203"/>
        <end position="688"/>
    </location>
</feature>
<feature type="transmembrane region" description="Helical" evidence="7">
    <location>
        <begin position="522"/>
        <end position="541"/>
    </location>
</feature>
<dbReference type="AlphaFoldDB" id="A0A507CES5"/>
<evidence type="ECO:0000259" key="8">
    <source>
        <dbReference type="PROSITE" id="PS50850"/>
    </source>
</evidence>
<dbReference type="InterPro" id="IPR036259">
    <property type="entry name" value="MFS_trans_sf"/>
</dbReference>
<comment type="subcellular location">
    <subcellularLocation>
        <location evidence="1">Membrane</location>
        <topology evidence="1">Multi-pass membrane protein</topology>
    </subcellularLocation>
</comment>
<evidence type="ECO:0000256" key="2">
    <source>
        <dbReference type="ARBA" id="ARBA00022448"/>
    </source>
</evidence>
<evidence type="ECO:0000256" key="6">
    <source>
        <dbReference type="SAM" id="MobiDB-lite"/>
    </source>
</evidence>
<reference evidence="9 10" key="1">
    <citation type="journal article" date="2019" name="Sci. Rep.">
        <title>Comparative genomics of chytrid fungi reveal insights into the obligate biotrophic and pathogenic lifestyle of Synchytrium endobioticum.</title>
        <authorList>
            <person name="van de Vossenberg B.T.L.H."/>
            <person name="Warris S."/>
            <person name="Nguyen H.D.T."/>
            <person name="van Gent-Pelzer M.P.E."/>
            <person name="Joly D.L."/>
            <person name="van de Geest H.C."/>
            <person name="Bonants P.J.M."/>
            <person name="Smith D.S."/>
            <person name="Levesque C.A."/>
            <person name="van der Lee T.A.J."/>
        </authorList>
    </citation>
    <scope>NUCLEOTIDE SEQUENCE [LARGE SCALE GENOMIC DNA]</scope>
    <source>
        <strain evidence="9 10">JEL517</strain>
    </source>
</reference>
<feature type="transmembrane region" description="Helical" evidence="7">
    <location>
        <begin position="203"/>
        <end position="228"/>
    </location>
</feature>
<dbReference type="OrthoDB" id="419616at2759"/>
<keyword evidence="4 7" id="KW-1133">Transmembrane helix</keyword>
<dbReference type="CDD" id="cd17330">
    <property type="entry name" value="MFS_SLC46_TetA_like"/>
    <property type="match status" value="1"/>
</dbReference>
<keyword evidence="3 7" id="KW-0812">Transmembrane</keyword>
<feature type="region of interest" description="Disordered" evidence="6">
    <location>
        <begin position="1"/>
        <end position="95"/>
    </location>
</feature>
<evidence type="ECO:0000256" key="1">
    <source>
        <dbReference type="ARBA" id="ARBA00004141"/>
    </source>
</evidence>
<dbReference type="PRINTS" id="PR01035">
    <property type="entry name" value="TCRTETA"/>
</dbReference>
<feature type="transmembrane region" description="Helical" evidence="7">
    <location>
        <begin position="553"/>
        <end position="574"/>
    </location>
</feature>
<dbReference type="SUPFAM" id="SSF103473">
    <property type="entry name" value="MFS general substrate transporter"/>
    <property type="match status" value="1"/>
</dbReference>
<keyword evidence="5 7" id="KW-0472">Membrane</keyword>
<dbReference type="GO" id="GO:0016020">
    <property type="term" value="C:membrane"/>
    <property type="evidence" value="ECO:0007669"/>
    <property type="project" value="UniProtKB-SubCell"/>
</dbReference>
<feature type="transmembrane region" description="Helical" evidence="7">
    <location>
        <begin position="663"/>
        <end position="684"/>
    </location>
</feature>
<feature type="transmembrane region" description="Helical" evidence="7">
    <location>
        <begin position="240"/>
        <end position="262"/>
    </location>
</feature>
<dbReference type="InterPro" id="IPR011701">
    <property type="entry name" value="MFS"/>
</dbReference>
<sequence>MDTLLSSLARSTRMREEGEAEERVGSPNNTAISDPSQAPIPAATNMEKDPFITPSRPPTKTLDIPTLTRSGPIKQPSFTHPPHVDGRSTSSACSSPANSLLPNTFLRSLHLTPSSASLGYEASVAIASVEAAERVRERSARHIRHRSVSITSVGAPFWSWEYLDSICEDERRQPFDGLPVVQNYGAAGARNHVVEPTPLPKSILFVLCIIIFSEPMSMTILFPFVYFMVRDFGMTDEKDIGFYVGFIASAFSLAQFLTSIWWGWLSDKIGRRPVLLIGLLGNALSVILFGTSNSLRWCILSRALCGFLNGNIGVAKCVMGEVTDSTNQAKGFSIFGLVWGVGSIMGPVIGGVLAKPAEKWPEIFAPFPLLVKYPYLLPCIVSAFISCIGLVVGCVFLEETAPGRGSGTFSQRGLSHTAEEERPLLSNSTTAPSDIVIEDETDQCRAELSRWESDATAVGESQVAGTKTGKPDALWSIGSVAKKTIFAYSMLSFQNIMLDEVFSLWTVTPPRDGGLGFTSTDIGFSLSIMGVVTLICQLGLYPSLSRRFGAATLYRIAMPCYIFVFLAYPLVSTYVSTGEGGSRDGFVWPVLLLVMTCRTFLNVCAFTSIMIMINNAAPLGKLGIVNGISQTSAAFVRSVGPCLGGSLWAWSLTNSQAFPLNHWFVFFFLMVMGSLASLQSWIVLPSMAETLSRQEYGSLSSGHV</sequence>
<feature type="transmembrane region" description="Helical" evidence="7">
    <location>
        <begin position="274"/>
        <end position="293"/>
    </location>
</feature>
<dbReference type="GO" id="GO:0022857">
    <property type="term" value="F:transmembrane transporter activity"/>
    <property type="evidence" value="ECO:0007669"/>
    <property type="project" value="InterPro"/>
</dbReference>
<dbReference type="InterPro" id="IPR020846">
    <property type="entry name" value="MFS_dom"/>
</dbReference>
<dbReference type="RefSeq" id="XP_031027600.1">
    <property type="nucleotide sequence ID" value="XM_031166485.1"/>
</dbReference>
<feature type="compositionally biased region" description="Polar residues" evidence="6">
    <location>
        <begin position="26"/>
        <end position="36"/>
    </location>
</feature>
<keyword evidence="10" id="KW-1185">Reference proteome</keyword>
<evidence type="ECO:0000256" key="3">
    <source>
        <dbReference type="ARBA" id="ARBA00022692"/>
    </source>
</evidence>
<feature type="transmembrane region" description="Helical" evidence="7">
    <location>
        <begin position="634"/>
        <end position="651"/>
    </location>
</feature>
<organism evidence="9 10">
    <name type="scientific">Synchytrium microbalum</name>
    <dbReference type="NCBI Taxonomy" id="1806994"/>
    <lineage>
        <taxon>Eukaryota</taxon>
        <taxon>Fungi</taxon>
        <taxon>Fungi incertae sedis</taxon>
        <taxon>Chytridiomycota</taxon>
        <taxon>Chytridiomycota incertae sedis</taxon>
        <taxon>Chytridiomycetes</taxon>
        <taxon>Synchytriales</taxon>
        <taxon>Synchytriaceae</taxon>
        <taxon>Synchytrium</taxon>
    </lineage>
</organism>
<feature type="compositionally biased region" description="Basic and acidic residues" evidence="6">
    <location>
        <begin position="13"/>
        <end position="24"/>
    </location>
</feature>
<dbReference type="PROSITE" id="PS50850">
    <property type="entry name" value="MFS"/>
    <property type="match status" value="1"/>
</dbReference>
<dbReference type="InterPro" id="IPR001958">
    <property type="entry name" value="Tet-R_TetA/multi-R_MdtG-like"/>
</dbReference>
<feature type="transmembrane region" description="Helical" evidence="7">
    <location>
        <begin position="373"/>
        <end position="397"/>
    </location>
</feature>
<dbReference type="PANTHER" id="PTHR23504">
    <property type="entry name" value="MAJOR FACILITATOR SUPERFAMILY DOMAIN-CONTAINING PROTEIN 10"/>
    <property type="match status" value="1"/>
</dbReference>
<accession>A0A507CES5</accession>
<feature type="transmembrane region" description="Helical" evidence="7">
    <location>
        <begin position="331"/>
        <end position="353"/>
    </location>
</feature>